<dbReference type="Gene3D" id="3.40.50.2000">
    <property type="entry name" value="Glycogen Phosphorylase B"/>
    <property type="match status" value="1"/>
</dbReference>
<dbReference type="Pfam" id="PF11997">
    <property type="entry name" value="DUF3492"/>
    <property type="match status" value="1"/>
</dbReference>
<feature type="transmembrane region" description="Helical" evidence="2">
    <location>
        <begin position="1106"/>
        <end position="1127"/>
    </location>
</feature>
<feature type="transmembrane region" description="Helical" evidence="2">
    <location>
        <begin position="769"/>
        <end position="790"/>
    </location>
</feature>
<feature type="transmembrane region" description="Helical" evidence="2">
    <location>
        <begin position="943"/>
        <end position="962"/>
    </location>
</feature>
<keyword evidence="1" id="KW-0328">Glycosyltransferase</keyword>
<evidence type="ECO:0000259" key="3">
    <source>
        <dbReference type="Pfam" id="PF00534"/>
    </source>
</evidence>
<feature type="transmembrane region" description="Helical" evidence="2">
    <location>
        <begin position="1147"/>
        <end position="1167"/>
    </location>
</feature>
<evidence type="ECO:0000256" key="1">
    <source>
        <dbReference type="ARBA" id="ARBA00022676"/>
    </source>
</evidence>
<feature type="transmembrane region" description="Helical" evidence="2">
    <location>
        <begin position="876"/>
        <end position="898"/>
    </location>
</feature>
<keyword evidence="2" id="KW-1133">Transmembrane helix</keyword>
<keyword evidence="6" id="KW-1185">Reference proteome</keyword>
<evidence type="ECO:0000256" key="2">
    <source>
        <dbReference type="SAM" id="Phobius"/>
    </source>
</evidence>
<dbReference type="Pfam" id="PF00534">
    <property type="entry name" value="Glycos_transf_1"/>
    <property type="match status" value="1"/>
</dbReference>
<feature type="transmembrane region" description="Helical" evidence="2">
    <location>
        <begin position="1620"/>
        <end position="1639"/>
    </location>
</feature>
<feature type="transmembrane region" description="Helical" evidence="2">
    <location>
        <begin position="1272"/>
        <end position="1292"/>
    </location>
</feature>
<dbReference type="InterPro" id="IPR022622">
    <property type="entry name" value="DUF3492"/>
</dbReference>
<dbReference type="GO" id="GO:0016757">
    <property type="term" value="F:glycosyltransferase activity"/>
    <property type="evidence" value="ECO:0007669"/>
    <property type="project" value="UniProtKB-KW"/>
</dbReference>
<dbReference type="InterPro" id="IPR001296">
    <property type="entry name" value="Glyco_trans_1"/>
</dbReference>
<dbReference type="PANTHER" id="PTHR12526:SF630">
    <property type="entry name" value="GLYCOSYLTRANSFERASE"/>
    <property type="match status" value="1"/>
</dbReference>
<reference evidence="5 6" key="1">
    <citation type="submission" date="2016-08" db="EMBL/GenBank/DDBJ databases">
        <title>A Parts List for Fungal Cellulosomes Revealed by Comparative Genomics.</title>
        <authorList>
            <consortium name="DOE Joint Genome Institute"/>
            <person name="Haitjema C.H."/>
            <person name="Gilmore S.P."/>
            <person name="Henske J.K."/>
            <person name="Solomon K.V."/>
            <person name="De Groot R."/>
            <person name="Kuo A."/>
            <person name="Mondo S.J."/>
            <person name="Salamov A.A."/>
            <person name="Labutti K."/>
            <person name="Zhao Z."/>
            <person name="Chiniquy J."/>
            <person name="Barry K."/>
            <person name="Brewer H.M."/>
            <person name="Purvine S.O."/>
            <person name="Wright A.T."/>
            <person name="Boxma B."/>
            <person name="Van Alen T."/>
            <person name="Hackstein J.H."/>
            <person name="Baker S.E."/>
            <person name="Grigoriev I.V."/>
            <person name="O'Malley M.A."/>
        </authorList>
    </citation>
    <scope>NUCLEOTIDE SEQUENCE [LARGE SCALE GENOMIC DNA]</scope>
    <source>
        <strain evidence="5 6">G1</strain>
    </source>
</reference>
<gene>
    <name evidence="5" type="ORF">LY90DRAFT_389290</name>
</gene>
<dbReference type="STRING" id="1754190.A0A1Y2ARL1"/>
<comment type="caution">
    <text evidence="5">The sequence shown here is derived from an EMBL/GenBank/DDBJ whole genome shotgun (WGS) entry which is preliminary data.</text>
</comment>
<evidence type="ECO:0000313" key="6">
    <source>
        <dbReference type="Proteomes" id="UP000193920"/>
    </source>
</evidence>
<sequence length="2756" mass="317093">MSENKNPNVSYYDFVSSYKMVLTSINVREKWNDFQKHSKGHFFKYLKKLVKETTKELPQGIIQGIVFFEFSYLEENLGIPGCVQLLEDMTSFFQSMVKLVDIDDLDLFNKVKTYINGVVLKNSVFFEDGTQKTSLDAVTADYPDFLQKLKNEITIRSDFIVLDIEILPVRQKQHEEYIRDRYYIKWLNGFGFKGYTCNNKNFLDLNELKPLDYKTVDDDSVFEFINDGVIKDTHLIMEECTLHVDWRNFKITPEIWKKTMHLIKFPKFIRKRIPSVFNTTENDFHSAIYEKKPPPKPISINEIIQSIQNEGEEDEFHDLVPDILDHINKGSDSPTISKSSSVKFNVPFKNKMTCSSLTYFGTSYGKTRKIDVENSILEVMYELLKKKLLSHVRTSIDVPSNNFSVQFEILMKTLDSIIKKPSNSAKYLLKILRNYNPLKILLNLRDGLAKNNIRVYTATSNAFLLKESFDLPYNAVWGLAGEDKSESNVLLIFISETIPNILEAIIHIYAKQVAGYNTGICTMLESLVNAQEVDDLLPIPERMIWQLNNSSYSEKLSYIQNTKGVIKDIQKNKSLSSEQINYLASLAEYIKGYSEYLLIEKQRYLDYLLQCAETGYQPTKTNNLEEELCRIVGWATLDPEGLNTLKIFSTCLTEAITGTQVKINSPYTACIVYLFSCFWKACRRIAWLELFSSLVAMNPCFLPESDQVAVSLEMTTTQANLNFLFDLTSHQLSHPMHKLLRERAKKIPIFKKVTDEIVNEELNEHSARVLANAFLFVYPVIIDLAFSKFLGSGIFFTDRMDEEARKCLNYIFLILFPIVGGIINSIARTCTYYFFQKSLPLMLSAFIRRLSLSVIVYIISAFILSLVLFIMEKFKWYVFVFSFLYGVSFCLYMTFFSILASLKDSTQLVFTSRGPASALKGVCIMIIPMCIARFAFFDTTYSTIVWAIYSVGLTVSWIFMAYEYRKIARDYMDWPFSLNVPSEADIQNLFEKSYPKPLPFLNEEQELYEKRIRLWERAAREHYMTTVTKALGSKNNNKLPTIIYKREKQQKWETELMQWFLMRTGTYPPPAKYSTEWDTMLKAAINELKKKYQVEKLNRGDLLFEFENTVIIFGVLYFVFIFIDKWVWLFSYGRPSLYIEGDGMPEYVVGTLFGTVFMLLCSGFLEISLSHILDVHKDSSSQLRLGECNAEEMFVKFNNAKQKAYKKELFRFILIMIAVLVFITGVYFITVDITKISLSIYGISVFGYIGFLLGLFHKLFFQTNESEVKLNYCLLGIVALCIVYSIVMSQIFGARWYIVISTSMSGWLFAFSCIFLYIHETFSSVHYNVTLSPHLASSGQKYINDKKDSLAEKTLDTFVQTALKKGYEMISNGSRQKLIGIYAQCNKNLVELPKHHIIRSCIPYATTILNDIIRNLDDGHIKVHIVPEQDLSIAGHNYTATSVIDESGILHIYTFVNQSMGIVSDDLSHENLMWIGTAVIHEFCESACGYTHAESCVAEFLLSPLPDILDTLPSRMLYQIKNSTKLQLSQLLMGTVNVNNTKGALGLNIDKFWPVLSQQSRNWFVRWAGNWEDALAAFKLKKKCKYNDDRFSDFLDSIPRDLMAIFRDVHKNSQITIRQIVAINVFSLFISRTIASFIVKQYKNPKASATSDSLKRVRRFSFAVRMNTIDPFRRNPTIKRGYTMRHSQTENEVEKPPFSEVIRLKFEEFFLVFFMALTGDSRFGRELSATNIPNIIKLFFSFIYSITRRLVWILTKNFYLDHKTETTTLINSMSRGLFREQFFGRDGKLERVDSFNSALNTMVSILKHEGNTIIAERYNGPKPPNWRPTEKDKPLSRGYFDASSNQLTHEFDLDNKGNITQTRIYSYPDNTLFFPREGYVFDGMVDPNTKNLKDHETLIETRLFASNIASLTSMLYLKIKNDEGKIVDIHVSYVYELSDTASTHPVPKYASYQCPQDRWLMVTYFAAGWRIDNTTSGSSPKFSRVEFRRLDQQKQVYITEFDYSHPQHTRLNTILLNQETGMSIPISTPTEVAQDPLKLLPRLPPSSFYVYNELLTHDLKSRTTGFLSRQGRHKYIYAAPFGTTRGRQELWTYWRANKIEGVFARDVDEHLLREEPVLKNYWRARDRGKKEEAQASLMEFKEILDVILVVSDNPTTRTNLHIKFSDLDALGTGGDGVRVGRQSVRQDNEILPVMNLDSGTWPTGGGGVGSCRRDLIDYLSRIRWTAFVEIGSAEAVQRDYQIERNISSITYLPLWDVDFSSPDENIYRNLDFRTLRRKKIATKDNLINSVFVPMVYQLINAIADDELDSNKLTEYEELFVDMYMYFQKCDWVKSWNHASTQQTWISTWIECSKKRYKKKDTILLEMPTLKEIDMLFSLLTRLLLPLSATLPKIPVVHVSHHGIQAILGIISKAIHKSTLIVWDHGILWRERLFGLCTAEAMPRFVQMGLVGITRLVCRLVFVKADYVNPCTSIQNVDWEKWLGGGKYNDDQQKIDVSRRIYPVVNGMNVARFKPKPELENSSPLAVMLSHVSPVKDIHNAIYAANVIVNQLHIQNYQLFIYGSKEKDAAYAAESENLISSLNLQGKVILKGLGSPSDVLPAGWIFVNSSITEGLPLALGEAGLCGLPVVCTDVGGSREVISDLSTGVVYGAIAPPAKARQLALGELRVLTMSDGLEQLIDPNAPVVRLDDLLNEGPQAVEKRMCLEDIREKRRKLGLQLRERTIQTFSIAKYWRQHEQVLWLGWLYTHRKSRSSFE</sequence>
<feature type="transmembrane region" description="Helical" evidence="2">
    <location>
        <begin position="1298"/>
        <end position="1318"/>
    </location>
</feature>
<organism evidence="5 6">
    <name type="scientific">Neocallimastix californiae</name>
    <dbReference type="NCBI Taxonomy" id="1754190"/>
    <lineage>
        <taxon>Eukaryota</taxon>
        <taxon>Fungi</taxon>
        <taxon>Fungi incertae sedis</taxon>
        <taxon>Chytridiomycota</taxon>
        <taxon>Chytridiomycota incertae sedis</taxon>
        <taxon>Neocallimastigomycetes</taxon>
        <taxon>Neocallimastigales</taxon>
        <taxon>Neocallimastigaceae</taxon>
        <taxon>Neocallimastix</taxon>
    </lineage>
</organism>
<evidence type="ECO:0000313" key="5">
    <source>
        <dbReference type="EMBL" id="ORY24605.1"/>
    </source>
</evidence>
<dbReference type="Proteomes" id="UP000193920">
    <property type="component" value="Unassembled WGS sequence"/>
</dbReference>
<evidence type="ECO:0000259" key="4">
    <source>
        <dbReference type="Pfam" id="PF11997"/>
    </source>
</evidence>
<accession>A0A1Y2ARL1</accession>
<feature type="transmembrane region" description="Helical" evidence="2">
    <location>
        <begin position="1209"/>
        <end position="1230"/>
    </location>
</feature>
<feature type="transmembrane region" description="Helical" evidence="2">
    <location>
        <begin position="847"/>
        <end position="870"/>
    </location>
</feature>
<feature type="transmembrane region" description="Helical" evidence="2">
    <location>
        <begin position="1236"/>
        <end position="1260"/>
    </location>
</feature>
<proteinExistence type="predicted"/>
<keyword evidence="2" id="KW-0812">Transmembrane</keyword>
<dbReference type="SUPFAM" id="SSF53756">
    <property type="entry name" value="UDP-Glycosyltransferase/glycogen phosphorylase"/>
    <property type="match status" value="1"/>
</dbReference>
<feature type="domain" description="Glycosyl transferase family 1" evidence="3">
    <location>
        <begin position="2512"/>
        <end position="2649"/>
    </location>
</feature>
<keyword evidence="2" id="KW-0472">Membrane</keyword>
<name>A0A1Y2ARL1_9FUNG</name>
<feature type="domain" description="DUF3492" evidence="4">
    <location>
        <begin position="2198"/>
        <end position="2467"/>
    </location>
</feature>
<feature type="transmembrane region" description="Helical" evidence="2">
    <location>
        <begin position="810"/>
        <end position="835"/>
    </location>
</feature>
<protein>
    <submittedName>
        <fullName evidence="5">Uncharacterized protein</fullName>
    </submittedName>
</protein>
<dbReference type="PANTHER" id="PTHR12526">
    <property type="entry name" value="GLYCOSYLTRANSFERASE"/>
    <property type="match status" value="1"/>
</dbReference>
<dbReference type="OrthoDB" id="2582433at2759"/>
<keyword evidence="1" id="KW-0808">Transferase</keyword>
<dbReference type="EMBL" id="MCOG01000220">
    <property type="protein sequence ID" value="ORY24605.1"/>
    <property type="molecule type" value="Genomic_DNA"/>
</dbReference>